<evidence type="ECO:0000313" key="5">
    <source>
        <dbReference type="EMBL" id="OHB16538.1"/>
    </source>
</evidence>
<dbReference type="AlphaFoldDB" id="A0A1G2V4H6"/>
<reference evidence="5 6" key="1">
    <citation type="journal article" date="2016" name="Nat. Commun.">
        <title>Thousands of microbial genomes shed light on interconnected biogeochemical processes in an aquifer system.</title>
        <authorList>
            <person name="Anantharaman K."/>
            <person name="Brown C.T."/>
            <person name="Hug L.A."/>
            <person name="Sharon I."/>
            <person name="Castelle C.J."/>
            <person name="Probst A.J."/>
            <person name="Thomas B.C."/>
            <person name="Singh A."/>
            <person name="Wilkins M.J."/>
            <person name="Karaoz U."/>
            <person name="Brodie E.L."/>
            <person name="Williams K.H."/>
            <person name="Hubbard S.S."/>
            <person name="Banfield J.F."/>
        </authorList>
    </citation>
    <scope>NUCLEOTIDE SEQUENCE [LARGE SCALE GENOMIC DNA]</scope>
</reference>
<dbReference type="SMART" id="SM00418">
    <property type="entry name" value="HTH_ARSR"/>
    <property type="match status" value="1"/>
</dbReference>
<dbReference type="Gene3D" id="1.10.10.10">
    <property type="entry name" value="Winged helix-like DNA-binding domain superfamily/Winged helix DNA-binding domain"/>
    <property type="match status" value="1"/>
</dbReference>
<dbReference type="InterPro" id="IPR051011">
    <property type="entry name" value="Metal_resp_trans_reg"/>
</dbReference>
<dbReference type="EMBL" id="MHWW01000001">
    <property type="protein sequence ID" value="OHB16538.1"/>
    <property type="molecule type" value="Genomic_DNA"/>
</dbReference>
<evidence type="ECO:0000256" key="3">
    <source>
        <dbReference type="ARBA" id="ARBA00023163"/>
    </source>
</evidence>
<dbReference type="GO" id="GO:0003677">
    <property type="term" value="F:DNA binding"/>
    <property type="evidence" value="ECO:0007669"/>
    <property type="project" value="UniProtKB-KW"/>
</dbReference>
<dbReference type="Proteomes" id="UP000177697">
    <property type="component" value="Unassembled WGS sequence"/>
</dbReference>
<name>A0A1G2V4H6_9BACT</name>
<dbReference type="InterPro" id="IPR036388">
    <property type="entry name" value="WH-like_DNA-bd_sf"/>
</dbReference>
<dbReference type="InterPro" id="IPR001845">
    <property type="entry name" value="HTH_ArsR_DNA-bd_dom"/>
</dbReference>
<evidence type="ECO:0000256" key="2">
    <source>
        <dbReference type="ARBA" id="ARBA00023125"/>
    </source>
</evidence>
<feature type="domain" description="HTH arsR-type" evidence="4">
    <location>
        <begin position="1"/>
        <end position="88"/>
    </location>
</feature>
<keyword evidence="1" id="KW-0805">Transcription regulation</keyword>
<dbReference type="GO" id="GO:0003700">
    <property type="term" value="F:DNA-binding transcription factor activity"/>
    <property type="evidence" value="ECO:0007669"/>
    <property type="project" value="InterPro"/>
</dbReference>
<dbReference type="PRINTS" id="PR00778">
    <property type="entry name" value="HTHARSR"/>
</dbReference>
<keyword evidence="3" id="KW-0804">Transcription</keyword>
<sequence>MDEKELEKILKAFSNRRRILMLKILKKRNKISMGNMASQIKLSFRSTSKHFSILYTVGIVDREQHGLTMYYSLSSKPSSIISQILSII</sequence>
<dbReference type="PANTHER" id="PTHR43132">
    <property type="entry name" value="ARSENICAL RESISTANCE OPERON REPRESSOR ARSR-RELATED"/>
    <property type="match status" value="1"/>
</dbReference>
<dbReference type="PROSITE" id="PS50987">
    <property type="entry name" value="HTH_ARSR_2"/>
    <property type="match status" value="1"/>
</dbReference>
<keyword evidence="2" id="KW-0238">DNA-binding</keyword>
<evidence type="ECO:0000313" key="6">
    <source>
        <dbReference type="Proteomes" id="UP000177697"/>
    </source>
</evidence>
<dbReference type="CDD" id="cd00090">
    <property type="entry name" value="HTH_ARSR"/>
    <property type="match status" value="1"/>
</dbReference>
<proteinExistence type="predicted"/>
<evidence type="ECO:0000256" key="1">
    <source>
        <dbReference type="ARBA" id="ARBA00023015"/>
    </source>
</evidence>
<dbReference type="InterPro" id="IPR036390">
    <property type="entry name" value="WH_DNA-bd_sf"/>
</dbReference>
<evidence type="ECO:0000259" key="4">
    <source>
        <dbReference type="PROSITE" id="PS50987"/>
    </source>
</evidence>
<organism evidence="5 6">
    <name type="scientific">Candidatus Zambryskibacteria bacterium RIFOXYC1_FULL_39_10</name>
    <dbReference type="NCBI Taxonomy" id="1802779"/>
    <lineage>
        <taxon>Bacteria</taxon>
        <taxon>Candidatus Zambryskiibacteriota</taxon>
    </lineage>
</organism>
<accession>A0A1G2V4H6</accession>
<dbReference type="PANTHER" id="PTHR43132:SF6">
    <property type="entry name" value="HTH-TYPE TRANSCRIPTIONAL REPRESSOR CZRA"/>
    <property type="match status" value="1"/>
</dbReference>
<comment type="caution">
    <text evidence="5">The sequence shown here is derived from an EMBL/GenBank/DDBJ whole genome shotgun (WGS) entry which is preliminary data.</text>
</comment>
<gene>
    <name evidence="5" type="ORF">A2431_04320</name>
</gene>
<dbReference type="InterPro" id="IPR011991">
    <property type="entry name" value="ArsR-like_HTH"/>
</dbReference>
<dbReference type="SUPFAM" id="SSF46785">
    <property type="entry name" value="Winged helix' DNA-binding domain"/>
    <property type="match status" value="1"/>
</dbReference>
<protein>
    <recommendedName>
        <fullName evidence="4">HTH arsR-type domain-containing protein</fullName>
    </recommendedName>
</protein>